<evidence type="ECO:0000256" key="3">
    <source>
        <dbReference type="ARBA" id="ARBA00022801"/>
    </source>
</evidence>
<evidence type="ECO:0000256" key="8">
    <source>
        <dbReference type="PIRSR" id="PIRSR606710-2"/>
    </source>
</evidence>
<evidence type="ECO:0000313" key="10">
    <source>
        <dbReference type="EMBL" id="KND29707.1"/>
    </source>
</evidence>
<dbReference type="InterPro" id="IPR006710">
    <property type="entry name" value="Glyco_hydro_43"/>
</dbReference>
<feature type="active site" description="Proton donor" evidence="6">
    <location>
        <position position="217"/>
    </location>
</feature>
<dbReference type="InterPro" id="IPR023296">
    <property type="entry name" value="Glyco_hydro_beta-prop_sf"/>
</dbReference>
<reference evidence="11" key="1">
    <citation type="submission" date="2014-07" db="EMBL/GenBank/DDBJ databases">
        <title>Genome sequencing of plant-pathogenic Streptomyces species.</title>
        <authorList>
            <person name="Harrison J."/>
            <person name="Sapp M."/>
            <person name="Thwaites R."/>
            <person name="Studholme D.J."/>
        </authorList>
    </citation>
    <scope>NUCLEOTIDE SEQUENCE [LARGE SCALE GENOMIC DNA]</scope>
    <source>
        <strain evidence="11">NCPPB 4445</strain>
    </source>
</reference>
<dbReference type="PANTHER" id="PTHR43301">
    <property type="entry name" value="ARABINAN ENDO-1,5-ALPHA-L-ARABINOSIDASE"/>
    <property type="match status" value="1"/>
</dbReference>
<gene>
    <name evidence="10" type="ORF">IQ63_30635</name>
</gene>
<dbReference type="Gene3D" id="2.115.10.20">
    <property type="entry name" value="Glycosyl hydrolase domain, family 43"/>
    <property type="match status" value="1"/>
</dbReference>
<dbReference type="InterPro" id="IPR016840">
    <property type="entry name" value="Glyco_hydro_43_endo_a_Ara-ase"/>
</dbReference>
<name>A0A0L0JVB7_9ACTN</name>
<dbReference type="OrthoDB" id="9801455at2"/>
<accession>A0A0L0JVB7</accession>
<keyword evidence="9" id="KW-0732">Signal</keyword>
<comment type="caution">
    <text evidence="10">The sequence shown here is derived from an EMBL/GenBank/DDBJ whole genome shotgun (WGS) entry which is preliminary data.</text>
</comment>
<evidence type="ECO:0000256" key="2">
    <source>
        <dbReference type="ARBA" id="ARBA00009865"/>
    </source>
</evidence>
<protein>
    <submittedName>
        <fullName evidence="10">Arabinan endo-1,5-alpha-L-arabinosidase</fullName>
    </submittedName>
</protein>
<feature type="site" description="Important for catalytic activity, responsible for pKa modulation of the active site Glu and correct orientation of both the proton donor and substrate" evidence="8">
    <location>
        <position position="164"/>
    </location>
</feature>
<feature type="chain" id="PRO_5005541873" evidence="9">
    <location>
        <begin position="24"/>
        <end position="330"/>
    </location>
</feature>
<dbReference type="UniPathway" id="UPA00667"/>
<evidence type="ECO:0000256" key="4">
    <source>
        <dbReference type="ARBA" id="ARBA00023295"/>
    </source>
</evidence>
<feature type="binding site" evidence="7">
    <location>
        <begin position="161"/>
        <end position="164"/>
    </location>
    <ligand>
        <name>substrate</name>
    </ligand>
</feature>
<comment type="similarity">
    <text evidence="2 5">Belongs to the glycosyl hydrolase 43 family.</text>
</comment>
<evidence type="ECO:0000256" key="1">
    <source>
        <dbReference type="ARBA" id="ARBA00004834"/>
    </source>
</evidence>
<evidence type="ECO:0000256" key="6">
    <source>
        <dbReference type="PIRSR" id="PIRSR026534-1"/>
    </source>
</evidence>
<dbReference type="EMBL" id="JPPY01000172">
    <property type="protein sequence ID" value="KND29707.1"/>
    <property type="molecule type" value="Genomic_DNA"/>
</dbReference>
<evidence type="ECO:0000313" key="11">
    <source>
        <dbReference type="Proteomes" id="UP000037151"/>
    </source>
</evidence>
<dbReference type="PATRIC" id="fig|42234.21.peg.6311"/>
<dbReference type="PIRSF" id="PIRSF026534">
    <property type="entry name" value="Endo_alpha-L-arabinosidase"/>
    <property type="match status" value="1"/>
</dbReference>
<organism evidence="10 11">
    <name type="scientific">Streptomyces acidiscabies</name>
    <dbReference type="NCBI Taxonomy" id="42234"/>
    <lineage>
        <taxon>Bacteria</taxon>
        <taxon>Bacillati</taxon>
        <taxon>Actinomycetota</taxon>
        <taxon>Actinomycetes</taxon>
        <taxon>Kitasatosporales</taxon>
        <taxon>Streptomycetaceae</taxon>
        <taxon>Streptomyces</taxon>
    </lineage>
</organism>
<feature type="binding site" evidence="7">
    <location>
        <begin position="180"/>
        <end position="182"/>
    </location>
    <ligand>
        <name>substrate</name>
    </ligand>
</feature>
<dbReference type="AlphaFoldDB" id="A0A0L0JVB7"/>
<dbReference type="Proteomes" id="UP000037151">
    <property type="component" value="Unassembled WGS sequence"/>
</dbReference>
<feature type="signal peptide" evidence="9">
    <location>
        <begin position="1"/>
        <end position="23"/>
    </location>
</feature>
<dbReference type="CDD" id="cd08998">
    <property type="entry name" value="GH43_Arb43a-like"/>
    <property type="match status" value="1"/>
</dbReference>
<dbReference type="GO" id="GO:0031222">
    <property type="term" value="P:arabinan catabolic process"/>
    <property type="evidence" value="ECO:0007669"/>
    <property type="project" value="UniProtKB-UniPathway"/>
</dbReference>
<dbReference type="PANTHER" id="PTHR43301:SF3">
    <property type="entry name" value="ARABINAN ENDO-1,5-ALPHA-L-ARABINOSIDASE A-RELATED"/>
    <property type="match status" value="1"/>
</dbReference>
<feature type="binding site" evidence="7">
    <location>
        <position position="50"/>
    </location>
    <ligand>
        <name>substrate</name>
    </ligand>
</feature>
<proteinExistence type="inferred from homology"/>
<feature type="binding site" evidence="7">
    <location>
        <position position="126"/>
    </location>
    <ligand>
        <name>substrate</name>
    </ligand>
</feature>
<dbReference type="Pfam" id="PF04616">
    <property type="entry name" value="Glyco_hydro_43"/>
    <property type="match status" value="1"/>
</dbReference>
<dbReference type="InterPro" id="IPR050727">
    <property type="entry name" value="GH43_arabinanases"/>
</dbReference>
<dbReference type="GO" id="GO:0046558">
    <property type="term" value="F:arabinan endo-1,5-alpha-L-arabinosidase activity"/>
    <property type="evidence" value="ECO:0007669"/>
    <property type="project" value="InterPro"/>
</dbReference>
<sequence length="330" mass="36307">MRLRMTTVLAAALLALAPMTANAATSTPTRAATPVYPDPQPITGQQIIHDPTVTRLNSGGYVAYSTGGVIGARLSTDRVHWTDAGNAFATPPSWWYEYNDTGDPWAPDISYRSGKYWLYYAVSSWGTNHSAIGFATSPSGLPGTWTDHGKAFTSERTDTFNAIDPALIRADGKLWMSFGSYWTGIRMVELDRRTGRAVESAEVHHLATRPDAPYAVEGPSVVRHGRYYYLFASYDTCCAGVNSTYKIRVGRSTSVTGPYTDSQGRPMLEGGGDLVLESHGRYVGTGGESVFRDRGRDWLAYHYYDAEDNGVPKLGLNRLDWTRDGWPHVV</sequence>
<evidence type="ECO:0000256" key="7">
    <source>
        <dbReference type="PIRSR" id="PIRSR026534-2"/>
    </source>
</evidence>
<dbReference type="SUPFAM" id="SSF75005">
    <property type="entry name" value="Arabinanase/levansucrase/invertase"/>
    <property type="match status" value="1"/>
</dbReference>
<keyword evidence="4 5" id="KW-0326">Glycosidase</keyword>
<evidence type="ECO:0000256" key="5">
    <source>
        <dbReference type="PIRNR" id="PIRNR026534"/>
    </source>
</evidence>
<keyword evidence="3 5" id="KW-0378">Hydrolase</keyword>
<comment type="pathway">
    <text evidence="1 5">Glycan metabolism; L-arabinan degradation.</text>
</comment>
<feature type="active site" description="Proton acceptor" evidence="6">
    <location>
        <position position="50"/>
    </location>
</feature>
<evidence type="ECO:0000256" key="9">
    <source>
        <dbReference type="SAM" id="SignalP"/>
    </source>
</evidence>